<accession>A0A7X5JA38</accession>
<sequence>MPAVKRVFRAESLFRDASGNGGPHDRSDEQRHRELMAELASLRALMKGAPDPQAMSEAVMTEFRRELSEAVKLKSELDAMYEAIMMTKKEIAALHHSTGSEGEEMLRVTNELDAIVDGTEGATEAILAASEFIDETANTLSARLHGQDRDLANDIQDRVIQIFEACNFQDLTGQRISKVVNTLRFVEERIIDMMNIWGGIEAFKEIEFKMRESKSEGDAALLNGPSLKSDTDTVSQDDIDALFA</sequence>
<name>A0A7X5JA38_9HYPH</name>
<evidence type="ECO:0000313" key="1">
    <source>
        <dbReference type="EMBL" id="NBN79036.1"/>
    </source>
</evidence>
<dbReference type="EMBL" id="JAABLQ010000001">
    <property type="protein sequence ID" value="NBN79036.1"/>
    <property type="molecule type" value="Genomic_DNA"/>
</dbReference>
<keyword evidence="2" id="KW-1185">Reference proteome</keyword>
<dbReference type="AlphaFoldDB" id="A0A7X5JA38"/>
<dbReference type="GO" id="GO:0003824">
    <property type="term" value="F:catalytic activity"/>
    <property type="evidence" value="ECO:0007669"/>
    <property type="project" value="InterPro"/>
</dbReference>
<gene>
    <name evidence="1" type="ORF">GWI72_12225</name>
</gene>
<dbReference type="Pfam" id="PF04344">
    <property type="entry name" value="CheZ"/>
    <property type="match status" value="1"/>
</dbReference>
<evidence type="ECO:0000313" key="2">
    <source>
        <dbReference type="Proteomes" id="UP000586722"/>
    </source>
</evidence>
<dbReference type="Gene3D" id="1.10.287.500">
    <property type="entry name" value="Helix hairpin bin"/>
    <property type="match status" value="1"/>
</dbReference>
<dbReference type="SUPFAM" id="SSF75708">
    <property type="entry name" value="Chemotaxis phosphatase CheZ"/>
    <property type="match status" value="1"/>
</dbReference>
<dbReference type="Proteomes" id="UP000586722">
    <property type="component" value="Unassembled WGS sequence"/>
</dbReference>
<dbReference type="GO" id="GO:0050920">
    <property type="term" value="P:regulation of chemotaxis"/>
    <property type="evidence" value="ECO:0007669"/>
    <property type="project" value="InterPro"/>
</dbReference>
<dbReference type="RefSeq" id="WP_161676479.1">
    <property type="nucleotide sequence ID" value="NZ_JAABLP010000003.1"/>
</dbReference>
<comment type="caution">
    <text evidence="1">The sequence shown here is derived from an EMBL/GenBank/DDBJ whole genome shotgun (WGS) entry which is preliminary data.</text>
</comment>
<reference evidence="2" key="1">
    <citation type="submission" date="2020-01" db="EMBL/GenBank/DDBJ databases">
        <authorList>
            <person name="Fang Y."/>
            <person name="Sun R."/>
            <person name="Nie L."/>
            <person name="He J."/>
            <person name="Hao L."/>
            <person name="Wang L."/>
            <person name="Su S."/>
            <person name="Lv E."/>
            <person name="Zhang Z."/>
            <person name="Xie R."/>
            <person name="Liu H."/>
        </authorList>
    </citation>
    <scope>NUCLEOTIDE SEQUENCE [LARGE SCALE GENOMIC DNA]</scope>
    <source>
        <strain evidence="2">XCT-53</strain>
    </source>
</reference>
<proteinExistence type="predicted"/>
<organism evidence="1 2">
    <name type="scientific">Pannonibacter tanglangensis</name>
    <dbReference type="NCBI Taxonomy" id="2750084"/>
    <lineage>
        <taxon>Bacteria</taxon>
        <taxon>Pseudomonadati</taxon>
        <taxon>Pseudomonadota</taxon>
        <taxon>Alphaproteobacteria</taxon>
        <taxon>Hyphomicrobiales</taxon>
        <taxon>Stappiaceae</taxon>
        <taxon>Pannonibacter</taxon>
    </lineage>
</organism>
<protein>
    <submittedName>
        <fullName evidence="1">Uncharacterized protein</fullName>
    </submittedName>
</protein>
<dbReference type="GO" id="GO:0009288">
    <property type="term" value="C:bacterial-type flagellum"/>
    <property type="evidence" value="ECO:0007669"/>
    <property type="project" value="InterPro"/>
</dbReference>
<dbReference type="InterPro" id="IPR007439">
    <property type="entry name" value="Chemotax_Pase_CheZ"/>
</dbReference>